<evidence type="ECO:0000313" key="1">
    <source>
        <dbReference type="EMBL" id="VDO51562.1"/>
    </source>
</evidence>
<proteinExistence type="predicted"/>
<accession>A0A0N4WRC8</accession>
<name>A0A0N4WRC8_HAEPC</name>
<reference evidence="3" key="1">
    <citation type="submission" date="2017-02" db="UniProtKB">
        <authorList>
            <consortium name="WormBaseParasite"/>
        </authorList>
    </citation>
    <scope>IDENTIFICATION</scope>
</reference>
<evidence type="ECO:0000313" key="2">
    <source>
        <dbReference type="Proteomes" id="UP000268014"/>
    </source>
</evidence>
<reference evidence="1 2" key="2">
    <citation type="submission" date="2018-11" db="EMBL/GenBank/DDBJ databases">
        <authorList>
            <consortium name="Pathogen Informatics"/>
        </authorList>
    </citation>
    <scope>NUCLEOTIDE SEQUENCE [LARGE SCALE GENOMIC DNA]</scope>
    <source>
        <strain evidence="1 2">MHpl1</strain>
    </source>
</reference>
<dbReference type="AlphaFoldDB" id="A0A0N4WRC8"/>
<keyword evidence="2" id="KW-1185">Reference proteome</keyword>
<dbReference type="WBParaSite" id="HPLM_0001403901-mRNA-1">
    <property type="protein sequence ID" value="HPLM_0001403901-mRNA-1"/>
    <property type="gene ID" value="HPLM_0001403901"/>
</dbReference>
<gene>
    <name evidence="1" type="ORF">HPLM_LOCUS14031</name>
</gene>
<dbReference type="EMBL" id="UZAF01018419">
    <property type="protein sequence ID" value="VDO51562.1"/>
    <property type="molecule type" value="Genomic_DNA"/>
</dbReference>
<organism evidence="3">
    <name type="scientific">Haemonchus placei</name>
    <name type="common">Barber's pole worm</name>
    <dbReference type="NCBI Taxonomy" id="6290"/>
    <lineage>
        <taxon>Eukaryota</taxon>
        <taxon>Metazoa</taxon>
        <taxon>Ecdysozoa</taxon>
        <taxon>Nematoda</taxon>
        <taxon>Chromadorea</taxon>
        <taxon>Rhabditida</taxon>
        <taxon>Rhabditina</taxon>
        <taxon>Rhabditomorpha</taxon>
        <taxon>Strongyloidea</taxon>
        <taxon>Trichostrongylidae</taxon>
        <taxon>Haemonchus</taxon>
    </lineage>
</organism>
<sequence>MRLQYVVIVLVEGNPLVRLRSSLNLAISLSTRRLRILSLRRNGLGSILLLSMLSRVPRAVVTVPCKSTPRSLKETTSQQARREPHCNGSNLLNDSAAFVVRRIETSHLHHISPSTDALGKHLFAALIAAFS</sequence>
<protein>
    <submittedName>
        <fullName evidence="3">Secreted protein</fullName>
    </submittedName>
</protein>
<evidence type="ECO:0000313" key="3">
    <source>
        <dbReference type="WBParaSite" id="HPLM_0001403901-mRNA-1"/>
    </source>
</evidence>
<dbReference type="Proteomes" id="UP000268014">
    <property type="component" value="Unassembled WGS sequence"/>
</dbReference>